<organism evidence="11 12">
    <name type="scientific">Candidatus Filomicrobium marinum</name>
    <dbReference type="NCBI Taxonomy" id="1608628"/>
    <lineage>
        <taxon>Bacteria</taxon>
        <taxon>Pseudomonadati</taxon>
        <taxon>Pseudomonadota</taxon>
        <taxon>Alphaproteobacteria</taxon>
        <taxon>Hyphomicrobiales</taxon>
        <taxon>Hyphomicrobiaceae</taxon>
        <taxon>Filomicrobium</taxon>
    </lineage>
</organism>
<keyword evidence="3" id="KW-1003">Cell membrane</keyword>
<keyword evidence="6 9" id="KW-1133">Transmembrane helix</keyword>
<proteinExistence type="inferred from homology"/>
<dbReference type="EMBL" id="LN829119">
    <property type="protein sequence ID" value="CPR19676.1"/>
    <property type="molecule type" value="Genomic_DNA"/>
</dbReference>
<dbReference type="KEGG" id="fiy:BN1229_v1_2270"/>
<keyword evidence="4 9" id="KW-0997">Cell inner membrane</keyword>
<feature type="transmembrane region" description="Helical" evidence="9">
    <location>
        <begin position="91"/>
        <end position="113"/>
    </location>
</feature>
<keyword evidence="2 9" id="KW-0813">Transport</keyword>
<evidence type="ECO:0000256" key="5">
    <source>
        <dbReference type="ARBA" id="ARBA00022692"/>
    </source>
</evidence>
<comment type="subunit">
    <text evidence="9">The complex comprises the extracytoplasmic solute receptor protein and the two transmembrane proteins.</text>
</comment>
<feature type="transmembrane region" description="Helical" evidence="9">
    <location>
        <begin position="53"/>
        <end position="71"/>
    </location>
</feature>
<feature type="transmembrane region" description="Helical" evidence="9">
    <location>
        <begin position="133"/>
        <end position="159"/>
    </location>
</feature>
<dbReference type="PANTHER" id="PTHR35011">
    <property type="entry name" value="2,3-DIKETO-L-GULONATE TRAP TRANSPORTER SMALL PERMEASE PROTEIN YIAM"/>
    <property type="match status" value="1"/>
</dbReference>
<dbReference type="PANTHER" id="PTHR35011:SF4">
    <property type="entry name" value="SLL1102 PROTEIN"/>
    <property type="match status" value="1"/>
</dbReference>
<evidence type="ECO:0000256" key="7">
    <source>
        <dbReference type="ARBA" id="ARBA00023136"/>
    </source>
</evidence>
<comment type="similarity">
    <text evidence="8 9">Belongs to the TRAP transporter small permease family.</text>
</comment>
<dbReference type="AlphaFoldDB" id="A0A0D6JGJ2"/>
<comment type="subcellular location">
    <subcellularLocation>
        <location evidence="1 9">Cell inner membrane</location>
        <topology evidence="1 9">Multi-pass membrane protein</topology>
    </subcellularLocation>
</comment>
<feature type="domain" description="Tripartite ATP-independent periplasmic transporters DctQ component" evidence="10">
    <location>
        <begin position="33"/>
        <end position="161"/>
    </location>
</feature>
<accession>A0A0D6JGJ2</accession>
<dbReference type="OrthoDB" id="9794346at2"/>
<dbReference type="InterPro" id="IPR055348">
    <property type="entry name" value="DctQ"/>
</dbReference>
<dbReference type="Pfam" id="PF04290">
    <property type="entry name" value="DctQ"/>
    <property type="match status" value="1"/>
</dbReference>
<evidence type="ECO:0000256" key="9">
    <source>
        <dbReference type="RuleBase" id="RU369079"/>
    </source>
</evidence>
<evidence type="ECO:0000256" key="1">
    <source>
        <dbReference type="ARBA" id="ARBA00004429"/>
    </source>
</evidence>
<evidence type="ECO:0000313" key="12">
    <source>
        <dbReference type="Proteomes" id="UP000033187"/>
    </source>
</evidence>
<sequence length="189" mass="20758">MEGLAAAVTAIEWFNERVGRVISWLSILLVFNTCLVAVLRYGFSLGWVWLQEVYLWTHAIIFLLASGYTLLHDGHVRIDVFYGAASPKTKALINGFGTLAFLFPTLILIWWVSYPYVELSWSRLEGSQEAGGLAGLFLLKSCILAFVVLVGLQGLALLLRSILVLRGAEEWSPDFNAAPQGSAAAHSGE</sequence>
<dbReference type="GO" id="GO:0022857">
    <property type="term" value="F:transmembrane transporter activity"/>
    <property type="evidence" value="ECO:0007669"/>
    <property type="project" value="UniProtKB-UniRule"/>
</dbReference>
<keyword evidence="12" id="KW-1185">Reference proteome</keyword>
<protein>
    <recommendedName>
        <fullName evidence="9">TRAP transporter small permease protein</fullName>
    </recommendedName>
</protein>
<dbReference type="GO" id="GO:0005886">
    <property type="term" value="C:plasma membrane"/>
    <property type="evidence" value="ECO:0007669"/>
    <property type="project" value="UniProtKB-SubCell"/>
</dbReference>
<name>A0A0D6JGJ2_9HYPH</name>
<evidence type="ECO:0000256" key="6">
    <source>
        <dbReference type="ARBA" id="ARBA00022989"/>
    </source>
</evidence>
<feature type="transmembrane region" description="Helical" evidence="9">
    <location>
        <begin position="21"/>
        <end position="41"/>
    </location>
</feature>
<comment type="function">
    <text evidence="9">Part of the tripartite ATP-independent periplasmic (TRAP) transport system.</text>
</comment>
<keyword evidence="5 9" id="KW-0812">Transmembrane</keyword>
<evidence type="ECO:0000256" key="8">
    <source>
        <dbReference type="ARBA" id="ARBA00038436"/>
    </source>
</evidence>
<evidence type="ECO:0000256" key="3">
    <source>
        <dbReference type="ARBA" id="ARBA00022475"/>
    </source>
</evidence>
<keyword evidence="7 9" id="KW-0472">Membrane</keyword>
<reference evidence="12" key="1">
    <citation type="submission" date="2015-02" db="EMBL/GenBank/DDBJ databases">
        <authorList>
            <person name="Chooi Y.-H."/>
        </authorList>
    </citation>
    <scope>NUCLEOTIDE SEQUENCE [LARGE SCALE GENOMIC DNA]</scope>
    <source>
        <strain evidence="12">strain Y</strain>
    </source>
</reference>
<dbReference type="KEGG" id="fil:BN1229_v1_2271"/>
<gene>
    <name evidence="11" type="ORF">YBN1229_v1_2270</name>
</gene>
<dbReference type="RefSeq" id="WP_046478254.1">
    <property type="nucleotide sequence ID" value="NZ_LN829118.1"/>
</dbReference>
<dbReference type="Proteomes" id="UP000033187">
    <property type="component" value="Chromosome 1"/>
</dbReference>
<evidence type="ECO:0000313" key="11">
    <source>
        <dbReference type="EMBL" id="CPR19676.1"/>
    </source>
</evidence>
<dbReference type="InterPro" id="IPR007387">
    <property type="entry name" value="TRAP_DctQ"/>
</dbReference>
<evidence type="ECO:0000256" key="4">
    <source>
        <dbReference type="ARBA" id="ARBA00022519"/>
    </source>
</evidence>
<evidence type="ECO:0000259" key="10">
    <source>
        <dbReference type="Pfam" id="PF04290"/>
    </source>
</evidence>
<evidence type="ECO:0000256" key="2">
    <source>
        <dbReference type="ARBA" id="ARBA00022448"/>
    </source>
</evidence>